<dbReference type="FunFam" id="3.10.290.10:FF:000002">
    <property type="entry name" value="40S ribosomal protein S4"/>
    <property type="match status" value="1"/>
</dbReference>
<dbReference type="GO" id="GO:0022627">
    <property type="term" value="C:cytosolic small ribosomal subunit"/>
    <property type="evidence" value="ECO:0007669"/>
    <property type="project" value="TreeGrafter"/>
</dbReference>
<evidence type="ECO:0000313" key="11">
    <source>
        <dbReference type="Proteomes" id="UP000033483"/>
    </source>
</evidence>
<dbReference type="OrthoDB" id="1109245at2759"/>
<dbReference type="AlphaFoldDB" id="A0A0F4ZBR7"/>
<evidence type="ECO:0000256" key="4">
    <source>
        <dbReference type="ARBA" id="ARBA00022980"/>
    </source>
</evidence>
<organism evidence="10 11">
    <name type="scientific">Thielaviopsis punctulata</name>
    <dbReference type="NCBI Taxonomy" id="72032"/>
    <lineage>
        <taxon>Eukaryota</taxon>
        <taxon>Fungi</taxon>
        <taxon>Dikarya</taxon>
        <taxon>Ascomycota</taxon>
        <taxon>Pezizomycotina</taxon>
        <taxon>Sordariomycetes</taxon>
        <taxon>Hypocreomycetidae</taxon>
        <taxon>Microascales</taxon>
        <taxon>Ceratocystidaceae</taxon>
        <taxon>Thielaviopsis</taxon>
    </lineage>
</organism>
<evidence type="ECO:0000313" key="10">
    <source>
        <dbReference type="EMBL" id="KKA27967.1"/>
    </source>
</evidence>
<dbReference type="Pfam" id="PF00900">
    <property type="entry name" value="Ribosomal_S4e"/>
    <property type="match status" value="2"/>
</dbReference>
<dbReference type="Gene3D" id="2.30.30.30">
    <property type="match status" value="1"/>
</dbReference>
<feature type="domain" description="Small ribosomal subunit protein eS4 central region" evidence="7">
    <location>
        <begin position="199"/>
        <end position="223"/>
    </location>
</feature>
<evidence type="ECO:0000256" key="2">
    <source>
        <dbReference type="ARBA" id="ARBA00022730"/>
    </source>
</evidence>
<keyword evidence="4" id="KW-0689">Ribosomal protein</keyword>
<dbReference type="EMBL" id="LAEV01001486">
    <property type="protein sequence ID" value="KKA27967.1"/>
    <property type="molecule type" value="Genomic_DNA"/>
</dbReference>
<proteinExistence type="inferred from homology"/>
<keyword evidence="3" id="KW-0694">RNA-binding</keyword>
<keyword evidence="11" id="KW-1185">Reference proteome</keyword>
<evidence type="ECO:0000259" key="9">
    <source>
        <dbReference type="Pfam" id="PF16121"/>
    </source>
</evidence>
<comment type="similarity">
    <text evidence="1">Belongs to the eukaryotic ribosomal protein eS4 family.</text>
</comment>
<dbReference type="InterPro" id="IPR000876">
    <property type="entry name" value="Ribosomal_eS4"/>
</dbReference>
<feature type="domain" description="KOW" evidence="6">
    <location>
        <begin position="232"/>
        <end position="264"/>
    </location>
</feature>
<dbReference type="PANTHER" id="PTHR11581">
    <property type="entry name" value="30S/40S RIBOSOMAL PROTEIN S4"/>
    <property type="match status" value="1"/>
</dbReference>
<dbReference type="CDD" id="cd06087">
    <property type="entry name" value="KOW_RPS4"/>
    <property type="match status" value="1"/>
</dbReference>
<dbReference type="InterPro" id="IPR041982">
    <property type="entry name" value="Ribosomal_eS4_KOW"/>
</dbReference>
<sequence>MGRGPKKHQKRLSAPSHWLLDKLSGVYAPKPSPGPHKQRDCLPLIVFIRNRLKYALNYRETKAILMQRLIKVDGKVRTDMTFPTGFMDVISIEKTGENFRLIYDTKGRFTVHRIQNEEATFKLGKVKRVQLGRGGIPFLVTHDARTGLIATTTSPHFFVLYISSPAATQAGDRHARIKGRLMCVGVGPRKTRLLSVLQRLIRYPDPLIKVNDTVKIDVETGKIIDFVKFDTGALAMITGGRNMGRVGVITHRERHDGGFAIVHLKDALDNTFTTRESNVFIIGQDKPLISLPKGKGVKLTIAEERDKRRAQATQ</sequence>
<accession>A0A0F4ZBR7</accession>
<evidence type="ECO:0000256" key="3">
    <source>
        <dbReference type="ARBA" id="ARBA00022884"/>
    </source>
</evidence>
<dbReference type="Pfam" id="PF16121">
    <property type="entry name" value="40S_S4_C"/>
    <property type="match status" value="1"/>
</dbReference>
<dbReference type="HAMAP" id="MF_00485">
    <property type="entry name" value="Ribosomal_eS4"/>
    <property type="match status" value="1"/>
</dbReference>
<evidence type="ECO:0000259" key="7">
    <source>
        <dbReference type="Pfam" id="PF00900"/>
    </source>
</evidence>
<dbReference type="GO" id="GO:0002181">
    <property type="term" value="P:cytoplasmic translation"/>
    <property type="evidence" value="ECO:0007669"/>
    <property type="project" value="UniProtKB-ARBA"/>
</dbReference>
<evidence type="ECO:0000256" key="1">
    <source>
        <dbReference type="ARBA" id="ARBA00007500"/>
    </source>
</evidence>
<reference evidence="10 11" key="1">
    <citation type="submission" date="2015-03" db="EMBL/GenBank/DDBJ databases">
        <authorList>
            <person name="Radwan O."/>
            <person name="Al-Naeli F.A."/>
            <person name="Rendon G.A."/>
            <person name="Fields C."/>
        </authorList>
    </citation>
    <scope>NUCLEOTIDE SEQUENCE [LARGE SCALE GENOMIC DNA]</scope>
    <source>
        <strain evidence="10">CR-DP1</strain>
    </source>
</reference>
<protein>
    <recommendedName>
        <fullName evidence="12">40S ribosomal protein S4</fullName>
    </recommendedName>
</protein>
<dbReference type="Gene3D" id="3.10.290.10">
    <property type="entry name" value="RNA-binding S4 domain"/>
    <property type="match status" value="1"/>
</dbReference>
<dbReference type="Pfam" id="PF00467">
    <property type="entry name" value="KOW"/>
    <property type="match status" value="1"/>
</dbReference>
<evidence type="ECO:0008006" key="12">
    <source>
        <dbReference type="Google" id="ProtNLM"/>
    </source>
</evidence>
<feature type="domain" description="Small ribosomal subunit protein eS4 C-terminal" evidence="9">
    <location>
        <begin position="266"/>
        <end position="311"/>
    </location>
</feature>
<dbReference type="GO" id="GO:0019843">
    <property type="term" value="F:rRNA binding"/>
    <property type="evidence" value="ECO:0007669"/>
    <property type="project" value="UniProtKB-KW"/>
</dbReference>
<dbReference type="InterPro" id="IPR038237">
    <property type="entry name" value="Ribosomal_eS4_central_sf"/>
</dbReference>
<dbReference type="InterPro" id="IPR013845">
    <property type="entry name" value="Ribosomal_eS4_central_region"/>
</dbReference>
<dbReference type="GO" id="GO:0003735">
    <property type="term" value="F:structural constituent of ribosome"/>
    <property type="evidence" value="ECO:0007669"/>
    <property type="project" value="InterPro"/>
</dbReference>
<name>A0A0F4ZBR7_9PEZI</name>
<dbReference type="InterPro" id="IPR032277">
    <property type="entry name" value="Ribosomal_eS4_C"/>
</dbReference>
<feature type="domain" description="Small ribosomal subunit protein eS4 central region" evidence="7">
    <location>
        <begin position="95"/>
        <end position="150"/>
    </location>
</feature>
<dbReference type="Gene3D" id="2.40.50.740">
    <property type="match status" value="2"/>
</dbReference>
<evidence type="ECO:0000259" key="8">
    <source>
        <dbReference type="Pfam" id="PF08071"/>
    </source>
</evidence>
<dbReference type="InterPro" id="IPR036986">
    <property type="entry name" value="S4_RNA-bd_sf"/>
</dbReference>
<gene>
    <name evidence="10" type="ORF">TD95_001209</name>
</gene>
<dbReference type="Pfam" id="PF08071">
    <property type="entry name" value="RS4NT"/>
    <property type="match status" value="1"/>
</dbReference>
<dbReference type="InterPro" id="IPR014722">
    <property type="entry name" value="Rib_uL2_dom2"/>
</dbReference>
<dbReference type="InterPro" id="IPR018199">
    <property type="entry name" value="Ribosomal_eS4_N_CS"/>
</dbReference>
<dbReference type="InterPro" id="IPR013843">
    <property type="entry name" value="Ribosomal_eS4_N"/>
</dbReference>
<comment type="caution">
    <text evidence="10">The sequence shown here is derived from an EMBL/GenBank/DDBJ whole genome shotgun (WGS) entry which is preliminary data.</text>
</comment>
<dbReference type="InterPro" id="IPR005824">
    <property type="entry name" value="KOW"/>
</dbReference>
<dbReference type="Proteomes" id="UP000033483">
    <property type="component" value="Unassembled WGS sequence"/>
</dbReference>
<keyword evidence="2" id="KW-0699">rRNA-binding</keyword>
<evidence type="ECO:0000259" key="6">
    <source>
        <dbReference type="Pfam" id="PF00467"/>
    </source>
</evidence>
<dbReference type="FunFam" id="2.30.30.30:FF:000005">
    <property type="entry name" value="40S ribosomal protein S4"/>
    <property type="match status" value="1"/>
</dbReference>
<feature type="domain" description="Small ribosomal subunit protein eS4 N-terminal" evidence="8">
    <location>
        <begin position="3"/>
        <end position="39"/>
    </location>
</feature>
<dbReference type="PANTHER" id="PTHR11581:SF0">
    <property type="entry name" value="SMALL RIBOSOMAL SUBUNIT PROTEIN ES4"/>
    <property type="match status" value="1"/>
</dbReference>
<dbReference type="PROSITE" id="PS00528">
    <property type="entry name" value="RIBOSOMAL_S4E"/>
    <property type="match status" value="1"/>
</dbReference>
<keyword evidence="5" id="KW-0687">Ribonucleoprotein</keyword>
<evidence type="ECO:0000256" key="5">
    <source>
        <dbReference type="ARBA" id="ARBA00023274"/>
    </source>
</evidence>